<dbReference type="Pfam" id="PF03600">
    <property type="entry name" value="CitMHS"/>
    <property type="match status" value="1"/>
</dbReference>
<feature type="transmembrane region" description="Helical" evidence="7">
    <location>
        <begin position="566"/>
        <end position="584"/>
    </location>
</feature>
<dbReference type="PANTHER" id="PTHR43652">
    <property type="entry name" value="BASIC AMINO ACID ANTIPORTER YFCC-RELATED"/>
    <property type="match status" value="1"/>
</dbReference>
<keyword evidence="10" id="KW-1185">Reference proteome</keyword>
<dbReference type="InterPro" id="IPR051679">
    <property type="entry name" value="DASS-Related_Transporters"/>
</dbReference>
<evidence type="ECO:0000256" key="3">
    <source>
        <dbReference type="ARBA" id="ARBA00022692"/>
    </source>
</evidence>
<name>A0ABT8F7Z2_9BACT</name>
<feature type="transmembrane region" description="Helical" evidence="7">
    <location>
        <begin position="484"/>
        <end position="513"/>
    </location>
</feature>
<feature type="transmembrane region" description="Helical" evidence="7">
    <location>
        <begin position="446"/>
        <end position="463"/>
    </location>
</feature>
<dbReference type="Gene3D" id="3.30.70.1450">
    <property type="entry name" value="Regulator of K+ conductance, C-terminal domain"/>
    <property type="match status" value="2"/>
</dbReference>
<dbReference type="RefSeq" id="WP_320005135.1">
    <property type="nucleotide sequence ID" value="NZ_JAUHJS010000007.1"/>
</dbReference>
<dbReference type="InterPro" id="IPR036721">
    <property type="entry name" value="RCK_C_sf"/>
</dbReference>
<keyword evidence="5 7" id="KW-1133">Transmembrane helix</keyword>
<evidence type="ECO:0000256" key="2">
    <source>
        <dbReference type="ARBA" id="ARBA00022448"/>
    </source>
</evidence>
<organism evidence="9 10">
    <name type="scientific">Shiella aurantiaca</name>
    <dbReference type="NCBI Taxonomy" id="3058365"/>
    <lineage>
        <taxon>Bacteria</taxon>
        <taxon>Pseudomonadati</taxon>
        <taxon>Bacteroidota</taxon>
        <taxon>Cytophagia</taxon>
        <taxon>Cytophagales</taxon>
        <taxon>Shiellaceae</taxon>
        <taxon>Shiella</taxon>
    </lineage>
</organism>
<evidence type="ECO:0000256" key="7">
    <source>
        <dbReference type="SAM" id="Phobius"/>
    </source>
</evidence>
<feature type="transmembrane region" description="Helical" evidence="7">
    <location>
        <begin position="26"/>
        <end position="47"/>
    </location>
</feature>
<feature type="domain" description="RCK C-terminal" evidence="8">
    <location>
        <begin position="294"/>
        <end position="379"/>
    </location>
</feature>
<proteinExistence type="predicted"/>
<sequence>MEHLPIFLLIAGLIIALLLDKWESAWVFTAFSLVLVLVGAMSLGDYLKGFANESILTIFLLIVVTSVLQQQFPIHKWVDGLMNKPGQSQSLFFIKVNGFVALISSFVNNTPVVAFFTPYLYKWGEKNGVAPSKLLMPLSFAAIMGGMITLVGTSTNLVLNGLIEQNGGQVLAFFDFLVPGLLITVLGILAMLIFSNQLLPANTLPKTEVLANTREYLAELQVMPGSILIGKTVAEAELRNLQGVFLVEIIRKEQTITPVRPEEKLEQEDILFFAGDTHEIVNLTQKNWGLHFPKQKYLEEDNHIHLVEAVVPANSRLIGRPLRETGFRQKYNAAILAIHRNGERVKGKLGQHIIHAGDMLFLSVGDNFNLQRSDYNDLYIFSEISTLGREERKNQKGRFLLSTALAIGMALVLQTNLLMALLILLIGWALAGFVQLDQLKNEFDPSLLLVLVGALGVGTALLQSGAAAELAQGIGAAIQHLSPWWALLLLYGLTVLLTSFITNVAAVSIAFPITNQLIQLNGWESEPFYLAIAFAASCAFMTPFGYQTNLMIAGPGKYRFVDFLRLGFPITLIYSFLVFFYLSLRYF</sequence>
<dbReference type="Proteomes" id="UP001168552">
    <property type="component" value="Unassembled WGS sequence"/>
</dbReference>
<comment type="subcellular location">
    <subcellularLocation>
        <location evidence="1">Membrane</location>
        <topology evidence="1">Multi-pass membrane protein</topology>
    </subcellularLocation>
</comment>
<feature type="domain" description="RCK C-terminal" evidence="8">
    <location>
        <begin position="205"/>
        <end position="289"/>
    </location>
</feature>
<dbReference type="PROSITE" id="PS51202">
    <property type="entry name" value="RCK_C"/>
    <property type="match status" value="2"/>
</dbReference>
<feature type="transmembrane region" description="Helical" evidence="7">
    <location>
        <begin position="92"/>
        <end position="117"/>
    </location>
</feature>
<evidence type="ECO:0000313" key="10">
    <source>
        <dbReference type="Proteomes" id="UP001168552"/>
    </source>
</evidence>
<keyword evidence="6 7" id="KW-0472">Membrane</keyword>
<gene>
    <name evidence="9" type="ORF">QWY31_13895</name>
</gene>
<evidence type="ECO:0000256" key="1">
    <source>
        <dbReference type="ARBA" id="ARBA00004141"/>
    </source>
</evidence>
<dbReference type="EMBL" id="JAUHJS010000007">
    <property type="protein sequence ID" value="MDN4166597.1"/>
    <property type="molecule type" value="Genomic_DNA"/>
</dbReference>
<comment type="caution">
    <text evidence="9">The sequence shown here is derived from an EMBL/GenBank/DDBJ whole genome shotgun (WGS) entry which is preliminary data.</text>
</comment>
<protein>
    <submittedName>
        <fullName evidence="9">SLC13 family permease</fullName>
    </submittedName>
</protein>
<feature type="transmembrane region" description="Helical" evidence="7">
    <location>
        <begin position="171"/>
        <end position="194"/>
    </location>
</feature>
<evidence type="ECO:0000256" key="6">
    <source>
        <dbReference type="ARBA" id="ARBA00023136"/>
    </source>
</evidence>
<evidence type="ECO:0000313" key="9">
    <source>
        <dbReference type="EMBL" id="MDN4166597.1"/>
    </source>
</evidence>
<feature type="transmembrane region" description="Helical" evidence="7">
    <location>
        <begin position="528"/>
        <end position="546"/>
    </location>
</feature>
<accession>A0ABT8F7Z2</accession>
<feature type="transmembrane region" description="Helical" evidence="7">
    <location>
        <begin position="138"/>
        <end position="159"/>
    </location>
</feature>
<dbReference type="PANTHER" id="PTHR43652:SF2">
    <property type="entry name" value="BASIC AMINO ACID ANTIPORTER YFCC-RELATED"/>
    <property type="match status" value="1"/>
</dbReference>
<keyword evidence="4" id="KW-0677">Repeat</keyword>
<dbReference type="InterPro" id="IPR004680">
    <property type="entry name" value="Cit_transptr-like_dom"/>
</dbReference>
<dbReference type="Pfam" id="PF02080">
    <property type="entry name" value="TrkA_C"/>
    <property type="match status" value="2"/>
</dbReference>
<dbReference type="InterPro" id="IPR006037">
    <property type="entry name" value="RCK_C"/>
</dbReference>
<reference evidence="9" key="1">
    <citation type="submission" date="2023-06" db="EMBL/GenBank/DDBJ databases">
        <title>Cytophagales bacterium Strain LB-30, isolated from soil.</title>
        <authorList>
            <person name="Liu B."/>
        </authorList>
    </citation>
    <scope>NUCLEOTIDE SEQUENCE</scope>
    <source>
        <strain evidence="9">LB-30</strain>
    </source>
</reference>
<dbReference type="SUPFAM" id="SSF116726">
    <property type="entry name" value="TrkA C-terminal domain-like"/>
    <property type="match status" value="2"/>
</dbReference>
<evidence type="ECO:0000256" key="4">
    <source>
        <dbReference type="ARBA" id="ARBA00022737"/>
    </source>
</evidence>
<evidence type="ECO:0000259" key="8">
    <source>
        <dbReference type="PROSITE" id="PS51202"/>
    </source>
</evidence>
<keyword evidence="2" id="KW-0813">Transport</keyword>
<evidence type="ECO:0000256" key="5">
    <source>
        <dbReference type="ARBA" id="ARBA00022989"/>
    </source>
</evidence>
<keyword evidence="3 7" id="KW-0812">Transmembrane</keyword>
<feature type="transmembrane region" description="Helical" evidence="7">
    <location>
        <begin position="54"/>
        <end position="72"/>
    </location>
</feature>
<feature type="transmembrane region" description="Helical" evidence="7">
    <location>
        <begin position="399"/>
        <end position="426"/>
    </location>
</feature>